<feature type="domain" description="CBS" evidence="3">
    <location>
        <begin position="78"/>
        <end position="133"/>
    </location>
</feature>
<dbReference type="HOGENOM" id="CLU_040681_9_2_6"/>
<dbReference type="CDD" id="cd04629">
    <property type="entry name" value="CBS_pair_bac"/>
    <property type="match status" value="1"/>
</dbReference>
<keyword evidence="1 2" id="KW-0129">CBS domain</keyword>
<dbReference type="InterPro" id="IPR051257">
    <property type="entry name" value="Diverse_CBS-Domain"/>
</dbReference>
<evidence type="ECO:0000313" key="4">
    <source>
        <dbReference type="EMBL" id="EIC22454.1"/>
    </source>
</evidence>
<accession>H8Z133</accession>
<proteinExistence type="predicted"/>
<dbReference type="SMART" id="SM00116">
    <property type="entry name" value="CBS"/>
    <property type="match status" value="2"/>
</dbReference>
<dbReference type="OrthoDB" id="9790355at2"/>
<evidence type="ECO:0000256" key="2">
    <source>
        <dbReference type="PROSITE-ProRule" id="PRU00703"/>
    </source>
</evidence>
<feature type="domain" description="CBS" evidence="3">
    <location>
        <begin position="11"/>
        <end position="70"/>
    </location>
</feature>
<dbReference type="Pfam" id="PF00571">
    <property type="entry name" value="CBS"/>
    <property type="match status" value="2"/>
</dbReference>
<organism evidence="4 5">
    <name type="scientific">Thiorhodovibrio frisius</name>
    <dbReference type="NCBI Taxonomy" id="631362"/>
    <lineage>
        <taxon>Bacteria</taxon>
        <taxon>Pseudomonadati</taxon>
        <taxon>Pseudomonadota</taxon>
        <taxon>Gammaproteobacteria</taxon>
        <taxon>Chromatiales</taxon>
        <taxon>Chromatiaceae</taxon>
        <taxon>Thiorhodovibrio</taxon>
    </lineage>
</organism>
<dbReference type="SUPFAM" id="SSF54631">
    <property type="entry name" value="CBS-domain pair"/>
    <property type="match status" value="1"/>
</dbReference>
<dbReference type="InterPro" id="IPR000644">
    <property type="entry name" value="CBS_dom"/>
</dbReference>
<name>H8Z133_9GAMM</name>
<dbReference type="InterPro" id="IPR044729">
    <property type="entry name" value="CBS_bac"/>
</dbReference>
<dbReference type="eggNOG" id="COG0517">
    <property type="taxonomic scope" value="Bacteria"/>
</dbReference>
<reference evidence="5" key="1">
    <citation type="submission" date="2011-06" db="EMBL/GenBank/DDBJ databases">
        <authorList>
            <consortium name="US DOE Joint Genome Institute (JGI-PGF)"/>
            <person name="Lucas S."/>
            <person name="Han J."/>
            <person name="Lapidus A."/>
            <person name="Cheng J.-F."/>
            <person name="Goodwin L."/>
            <person name="Pitluck S."/>
            <person name="Peters L."/>
            <person name="Land M.L."/>
            <person name="Hauser L."/>
            <person name="Vogl K."/>
            <person name="Liu Z."/>
            <person name="Overmann J."/>
            <person name="Frigaard N.-U."/>
            <person name="Bryant D.A."/>
            <person name="Woyke T.J."/>
        </authorList>
    </citation>
    <scope>NUCLEOTIDE SEQUENCE [LARGE SCALE GENOMIC DNA]</scope>
    <source>
        <strain evidence="5">970</strain>
    </source>
</reference>
<keyword evidence="5" id="KW-1185">Reference proteome</keyword>
<evidence type="ECO:0000259" key="3">
    <source>
        <dbReference type="PROSITE" id="PS51371"/>
    </source>
</evidence>
<reference evidence="4 5" key="2">
    <citation type="submission" date="2011-11" db="EMBL/GenBank/DDBJ databases">
        <authorList>
            <consortium name="US DOE Joint Genome Institute"/>
            <person name="Lucas S."/>
            <person name="Han J."/>
            <person name="Lapidus A."/>
            <person name="Cheng J.-F."/>
            <person name="Goodwin L."/>
            <person name="Pitluck S."/>
            <person name="Peters L."/>
            <person name="Ovchinnikova G."/>
            <person name="Zhang X."/>
            <person name="Detter J.C."/>
            <person name="Han C."/>
            <person name="Tapia R."/>
            <person name="Land M."/>
            <person name="Hauser L."/>
            <person name="Kyrpides N."/>
            <person name="Ivanova N."/>
            <person name="Pagani I."/>
            <person name="Vogl K."/>
            <person name="Liu Z."/>
            <person name="Overmann J."/>
            <person name="Frigaard N.-U."/>
            <person name="Bryant D."/>
            <person name="Woyke T."/>
        </authorList>
    </citation>
    <scope>NUCLEOTIDE SEQUENCE [LARGE SCALE GENOMIC DNA]</scope>
    <source>
        <strain evidence="4 5">970</strain>
    </source>
</reference>
<dbReference type="RefSeq" id="WP_009149315.1">
    <property type="nucleotide sequence ID" value="NZ_CP121471.1"/>
</dbReference>
<dbReference type="Proteomes" id="UP000002964">
    <property type="component" value="Unassembled WGS sequence"/>
</dbReference>
<dbReference type="PANTHER" id="PTHR43080:SF26">
    <property type="entry name" value="REGULATORY PROTEIN"/>
    <property type="match status" value="1"/>
</dbReference>
<dbReference type="PANTHER" id="PTHR43080">
    <property type="entry name" value="CBS DOMAIN-CONTAINING PROTEIN CBSX3, MITOCHONDRIAL"/>
    <property type="match status" value="1"/>
</dbReference>
<dbReference type="EMBL" id="JH603169">
    <property type="protein sequence ID" value="EIC22454.1"/>
    <property type="molecule type" value="Genomic_DNA"/>
</dbReference>
<protein>
    <submittedName>
        <fullName evidence="4">CBS-domain-containing membrane protein</fullName>
    </submittedName>
</protein>
<dbReference type="AlphaFoldDB" id="H8Z133"/>
<dbReference type="InterPro" id="IPR046342">
    <property type="entry name" value="CBS_dom_sf"/>
</dbReference>
<dbReference type="STRING" id="631362.Thi970DRAFT_02720"/>
<evidence type="ECO:0000313" key="5">
    <source>
        <dbReference type="Proteomes" id="UP000002964"/>
    </source>
</evidence>
<evidence type="ECO:0000256" key="1">
    <source>
        <dbReference type="ARBA" id="ARBA00023122"/>
    </source>
</evidence>
<dbReference type="PROSITE" id="PS51371">
    <property type="entry name" value="CBS"/>
    <property type="match status" value="2"/>
</dbReference>
<gene>
    <name evidence="4" type="ORF">Thi970DRAFT_02720</name>
</gene>
<dbReference type="Gene3D" id="3.10.580.10">
    <property type="entry name" value="CBS-domain"/>
    <property type="match status" value="1"/>
</dbReference>
<sequence>MPETKTAKQIMSQRLVTFRPDMDILEAVRVLIDKRISGAPVLDQLGNLVGMLTERDCLKVALDASYYRESGGKVESFMTPAVINVSADTPAVEIAERFATSHLRRLPVLENGRLIGIVSRRDVLRQLESGWELDASRA</sequence>